<proteinExistence type="predicted"/>
<protein>
    <recommendedName>
        <fullName evidence="2">GspL periplasmic domain-containing protein</fullName>
    </recommendedName>
</protein>
<organism evidence="1">
    <name type="scientific">hydrothermal vent metagenome</name>
    <dbReference type="NCBI Taxonomy" id="652676"/>
    <lineage>
        <taxon>unclassified sequences</taxon>
        <taxon>metagenomes</taxon>
        <taxon>ecological metagenomes</taxon>
    </lineage>
</organism>
<evidence type="ECO:0000313" key="1">
    <source>
        <dbReference type="EMBL" id="VAW76901.1"/>
    </source>
</evidence>
<evidence type="ECO:0008006" key="2">
    <source>
        <dbReference type="Google" id="ProtNLM"/>
    </source>
</evidence>
<sequence>PFRHSHVIGRNKDGRRDDRILFSALTNPDTLSPLLGLLEETGVPLAGIYSLPMISARLLKPLQAHGNNILLITEQPDGGLRETLLRNKQIQFSRLAPIQESSPEQYCDLLNVEVHKTQRYLNTLRLLAPGEPVDVYPIADAARCDAVIQRCAESEQLKFCPVDVNDLAAAAGLIDFPKTGYSDALFAFLLGNAQCRNHYAQPVHLKRMRGRQGALALRAASWLLVVAGLSWSGMNAIDGWMAARERGQLAVNSSFIAERYTKLTQALPVQPAQARAMREATQLADSLERHPLNTRELFTLLGAAFAHHTELEMRELRWFATDRRDARQPVSLASMAPSAGLALPRYTVSLVSGALRHFDGSYQHAQQQVDALVTWLQQQPGVIAVDIERAPLNTRPDTQIHGELDNQQQQNKASFDLRIVMELHDESV</sequence>
<reference evidence="1" key="1">
    <citation type="submission" date="2018-06" db="EMBL/GenBank/DDBJ databases">
        <authorList>
            <person name="Zhirakovskaya E."/>
        </authorList>
    </citation>
    <scope>NUCLEOTIDE SEQUENCE</scope>
</reference>
<dbReference type="EMBL" id="UOFM01000199">
    <property type="protein sequence ID" value="VAW76901.1"/>
    <property type="molecule type" value="Genomic_DNA"/>
</dbReference>
<name>A0A3B0YBK7_9ZZZZ</name>
<gene>
    <name evidence="1" type="ORF">MNBD_GAMMA14-1826</name>
</gene>
<feature type="non-terminal residue" evidence="1">
    <location>
        <position position="1"/>
    </location>
</feature>
<dbReference type="AlphaFoldDB" id="A0A3B0YBK7"/>
<accession>A0A3B0YBK7</accession>